<keyword evidence="1" id="KW-0812">Transmembrane</keyword>
<dbReference type="AlphaFoldDB" id="A0A916VEQ0"/>
<dbReference type="InterPro" id="IPR020254">
    <property type="entry name" value="DUF2626"/>
</dbReference>
<sequence length="72" mass="8314">MPRMFRVLGFFCLLIALLSLAYGMIEMSLLFFFQAAVFVLLGYMNLTEKTYILTFWAYLIISTVGLTYGAFF</sequence>
<dbReference type="Proteomes" id="UP000654993">
    <property type="component" value="Unassembled WGS sequence"/>
</dbReference>
<accession>A0A916VEQ0</accession>
<reference evidence="2" key="1">
    <citation type="submission" date="2020-08" db="EMBL/GenBank/DDBJ databases">
        <authorList>
            <person name="Uke A."/>
            <person name="Chhe C."/>
            <person name="Baramee S."/>
            <person name="Kosugi A."/>
        </authorList>
    </citation>
    <scope>NUCLEOTIDE SEQUENCE</scope>
    <source>
        <strain evidence="2">DA-C8</strain>
    </source>
</reference>
<organism evidence="2 3">
    <name type="scientific">Insulibacter thermoxylanivorax</name>
    <dbReference type="NCBI Taxonomy" id="2749268"/>
    <lineage>
        <taxon>Bacteria</taxon>
        <taxon>Bacillati</taxon>
        <taxon>Bacillota</taxon>
        <taxon>Bacilli</taxon>
        <taxon>Bacillales</taxon>
        <taxon>Paenibacillaceae</taxon>
        <taxon>Insulibacter</taxon>
    </lineage>
</organism>
<dbReference type="EMBL" id="BMAQ01000005">
    <property type="protein sequence ID" value="GFR37447.1"/>
    <property type="molecule type" value="Genomic_DNA"/>
</dbReference>
<proteinExistence type="predicted"/>
<keyword evidence="3" id="KW-1185">Reference proteome</keyword>
<keyword evidence="1" id="KW-1133">Transmembrane helix</keyword>
<evidence type="ECO:0000256" key="1">
    <source>
        <dbReference type="SAM" id="Phobius"/>
    </source>
</evidence>
<name>A0A916VEQ0_9BACL</name>
<gene>
    <name evidence="2" type="primary">yqgY</name>
    <name evidence="2" type="ORF">PRECH8_07430</name>
</gene>
<keyword evidence="1" id="KW-0472">Membrane</keyword>
<protein>
    <recommendedName>
        <fullName evidence="4">DUF2626 domain-containing protein</fullName>
    </recommendedName>
</protein>
<comment type="caution">
    <text evidence="2">The sequence shown here is derived from an EMBL/GenBank/DDBJ whole genome shotgun (WGS) entry which is preliminary data.</text>
</comment>
<dbReference type="Pfam" id="PF11117">
    <property type="entry name" value="DUF2626"/>
    <property type="match status" value="1"/>
</dbReference>
<evidence type="ECO:0008006" key="4">
    <source>
        <dbReference type="Google" id="ProtNLM"/>
    </source>
</evidence>
<feature type="transmembrane region" description="Helical" evidence="1">
    <location>
        <begin position="53"/>
        <end position="71"/>
    </location>
</feature>
<evidence type="ECO:0000313" key="3">
    <source>
        <dbReference type="Proteomes" id="UP000654993"/>
    </source>
</evidence>
<feature type="transmembrane region" description="Helical" evidence="1">
    <location>
        <begin position="31"/>
        <end position="46"/>
    </location>
</feature>
<dbReference type="RefSeq" id="WP_200965727.1">
    <property type="nucleotide sequence ID" value="NZ_BMAQ01000005.1"/>
</dbReference>
<reference evidence="2" key="2">
    <citation type="journal article" date="2021" name="Data Brief">
        <title>Draft genome sequence data of the facultative, thermophilic, xylanolytic bacterium Paenibacillus sp. strain DA-C8.</title>
        <authorList>
            <person name="Chhe C."/>
            <person name="Uke A."/>
            <person name="Baramee S."/>
            <person name="Ungkulpasvich U."/>
            <person name="Tachaapaikoon C."/>
            <person name="Pason P."/>
            <person name="Waeonukul R."/>
            <person name="Ratanakhanokchai K."/>
            <person name="Kosugi A."/>
        </authorList>
    </citation>
    <scope>NUCLEOTIDE SEQUENCE</scope>
    <source>
        <strain evidence="2">DA-C8</strain>
    </source>
</reference>
<evidence type="ECO:0000313" key="2">
    <source>
        <dbReference type="EMBL" id="GFR37447.1"/>
    </source>
</evidence>